<evidence type="ECO:0000313" key="2">
    <source>
        <dbReference type="Proteomes" id="UP000051315"/>
    </source>
</evidence>
<reference evidence="1 2" key="1">
    <citation type="journal article" date="2015" name="Genome Announc.">
        <title>Expanding the biotechnology potential of lactobacilli through comparative genomics of 213 strains and associated genera.</title>
        <authorList>
            <person name="Sun Z."/>
            <person name="Harris H.M."/>
            <person name="McCann A."/>
            <person name="Guo C."/>
            <person name="Argimon S."/>
            <person name="Zhang W."/>
            <person name="Yang X."/>
            <person name="Jeffery I.B."/>
            <person name="Cooney J.C."/>
            <person name="Kagawa T.F."/>
            <person name="Liu W."/>
            <person name="Song Y."/>
            <person name="Salvetti E."/>
            <person name="Wrobel A."/>
            <person name="Rasinkangas P."/>
            <person name="Parkhill J."/>
            <person name="Rea M.C."/>
            <person name="O'Sullivan O."/>
            <person name="Ritari J."/>
            <person name="Douillard F.P."/>
            <person name="Paul Ross R."/>
            <person name="Yang R."/>
            <person name="Briner A.E."/>
            <person name="Felis G.E."/>
            <person name="de Vos W.M."/>
            <person name="Barrangou R."/>
            <person name="Klaenhammer T.R."/>
            <person name="Caufield P.W."/>
            <person name="Cui Y."/>
            <person name="Zhang H."/>
            <person name="O'Toole P.W."/>
        </authorList>
    </citation>
    <scope>NUCLEOTIDE SEQUENCE [LARGE SCALE GENOMIC DNA]</scope>
    <source>
        <strain evidence="1 2">DSM 17758</strain>
    </source>
</reference>
<name>A0A0R1VYN3_9LACO</name>
<proteinExistence type="predicted"/>
<dbReference type="AlphaFoldDB" id="A0A0R1VYN3"/>
<protein>
    <submittedName>
        <fullName evidence="1">Uncharacterized protein</fullName>
    </submittedName>
</protein>
<dbReference type="EMBL" id="AZFX01000080">
    <property type="protein sequence ID" value="KRM08644.1"/>
    <property type="molecule type" value="Genomic_DNA"/>
</dbReference>
<gene>
    <name evidence="1" type="ORF">FC15_GL000382</name>
</gene>
<accession>A0A0R1VYN3</accession>
<comment type="caution">
    <text evidence="1">The sequence shown here is derived from an EMBL/GenBank/DDBJ whole genome shotgun (WGS) entry which is preliminary data.</text>
</comment>
<keyword evidence="2" id="KW-1185">Reference proteome</keyword>
<organism evidence="1 2">
    <name type="scientific">Lapidilactobacillus concavus DSM 17758</name>
    <dbReference type="NCBI Taxonomy" id="1423735"/>
    <lineage>
        <taxon>Bacteria</taxon>
        <taxon>Bacillati</taxon>
        <taxon>Bacillota</taxon>
        <taxon>Bacilli</taxon>
        <taxon>Lactobacillales</taxon>
        <taxon>Lactobacillaceae</taxon>
        <taxon>Lapidilactobacillus</taxon>
    </lineage>
</organism>
<dbReference type="PATRIC" id="fig|1423735.3.peg.395"/>
<sequence>MTDHHRPLPSHNLRQKGNKTKTLSIIVRLFIIPQKLSKIIVLMHKLREES</sequence>
<dbReference type="Proteomes" id="UP000051315">
    <property type="component" value="Unassembled WGS sequence"/>
</dbReference>
<evidence type="ECO:0000313" key="1">
    <source>
        <dbReference type="EMBL" id="KRM08644.1"/>
    </source>
</evidence>